<dbReference type="Proteomes" id="UP000294360">
    <property type="component" value="Chromosome"/>
</dbReference>
<feature type="transmembrane region" description="Helical" evidence="2">
    <location>
        <begin position="47"/>
        <end position="67"/>
    </location>
</feature>
<keyword evidence="2" id="KW-0472">Membrane</keyword>
<gene>
    <name evidence="3" type="ORF">MTUNDRAET4_1234</name>
</gene>
<evidence type="ECO:0000256" key="2">
    <source>
        <dbReference type="SAM" id="Phobius"/>
    </source>
</evidence>
<reference evidence="3 4" key="1">
    <citation type="submission" date="2019-03" db="EMBL/GenBank/DDBJ databases">
        <authorList>
            <person name="Kox A.R. M."/>
        </authorList>
    </citation>
    <scope>NUCLEOTIDE SEQUENCE [LARGE SCALE GENOMIC DNA]</scope>
    <source>
        <strain evidence="3">MTUNDRAET4 annotated genome</strain>
    </source>
</reference>
<feature type="region of interest" description="Disordered" evidence="1">
    <location>
        <begin position="397"/>
        <end position="453"/>
    </location>
</feature>
<accession>A0A4U8YW99</accession>
<dbReference type="KEGG" id="mtun:MTUNDRAET4_1234"/>
<dbReference type="AlphaFoldDB" id="A0A4U8YW99"/>
<evidence type="ECO:0008006" key="5">
    <source>
        <dbReference type="Google" id="ProtNLM"/>
    </source>
</evidence>
<dbReference type="EMBL" id="LR536450">
    <property type="protein sequence ID" value="VFU08127.1"/>
    <property type="molecule type" value="Genomic_DNA"/>
</dbReference>
<keyword evidence="2" id="KW-0812">Transmembrane</keyword>
<protein>
    <recommendedName>
        <fullName evidence="5">Polysaccharide chain length determinant N-terminal domain-containing protein</fullName>
    </recommendedName>
</protein>
<sequence>MSETRLESRPEDRATGESAVEHFVLREDLRRVSVPIDQFGSWRWHQISFALCVILPVLIASLYYGLIAADKYAVEFRFSIRSASDLVAEQSIVSTLMRRGGQNDIGRLPYMAADYLRSRNLVRELDADGSLRAMFSRREADWLSRFDASTSDDALWRYWQSMISVTVDRVSGLVLVRVLGFTPDDALAIARAVEKATERMVDSVAARARKDALAMAEDDMQRAGARYATALTGLRDVRNKEGTVDPQQTIDLAAARLLGVVKEKLSLERQRDANLRIMASNSPQQKILSDQIAALNAQILAQTEALTSPKGEAKTAARTIAQFEQQELERRFFGTSSRSRTGSLRESARGIRAPAHLYRSFRPAGKAGRCRISAPREIGRFRRHMRLRTLGRGDAIDRRHSRSQAHRLGSRFGRPRSNRGANVIQHRRRCRRKDHRLADAGQSGNDAASDRSS</sequence>
<name>A0A4U8YW99_METTU</name>
<proteinExistence type="predicted"/>
<feature type="compositionally biased region" description="Basic residues" evidence="1">
    <location>
        <begin position="399"/>
        <end position="417"/>
    </location>
</feature>
<feature type="compositionally biased region" description="Basic residues" evidence="1">
    <location>
        <begin position="425"/>
        <end position="435"/>
    </location>
</feature>
<dbReference type="RefSeq" id="WP_134487990.1">
    <property type="nucleotide sequence ID" value="NZ_LR536450.1"/>
</dbReference>
<dbReference type="OrthoDB" id="7800844at2"/>
<evidence type="ECO:0000313" key="4">
    <source>
        <dbReference type="Proteomes" id="UP000294360"/>
    </source>
</evidence>
<evidence type="ECO:0000313" key="3">
    <source>
        <dbReference type="EMBL" id="VFU08127.1"/>
    </source>
</evidence>
<keyword evidence="2" id="KW-1133">Transmembrane helix</keyword>
<evidence type="ECO:0000256" key="1">
    <source>
        <dbReference type="SAM" id="MobiDB-lite"/>
    </source>
</evidence>
<organism evidence="3 4">
    <name type="scientific">Methylocella tundrae</name>
    <dbReference type="NCBI Taxonomy" id="227605"/>
    <lineage>
        <taxon>Bacteria</taxon>
        <taxon>Pseudomonadati</taxon>
        <taxon>Pseudomonadota</taxon>
        <taxon>Alphaproteobacteria</taxon>
        <taxon>Hyphomicrobiales</taxon>
        <taxon>Beijerinckiaceae</taxon>
        <taxon>Methylocella</taxon>
    </lineage>
</organism>